<dbReference type="OrthoDB" id="10444915at2759"/>
<gene>
    <name evidence="1" type="ORF">PanWU01x14_157750</name>
</gene>
<sequence length="127" mass="14213">MRAVQLENASVFGSHIFLVSASYICKCCRQPSSHNQWSLPNLNSAFDPLFREHLNQSLSSFVSQHVNIICDQIETHSYRKGIGREAGVIQSGDFALLLEFLNHNNAVVDVSQPHYGSWKPLPSATQE</sequence>
<accession>A0A2P5CFB8</accession>
<name>A0A2P5CFB8_PARAD</name>
<comment type="caution">
    <text evidence="1">The sequence shown here is derived from an EMBL/GenBank/DDBJ whole genome shotgun (WGS) entry which is preliminary data.</text>
</comment>
<proteinExistence type="predicted"/>
<evidence type="ECO:0000313" key="2">
    <source>
        <dbReference type="Proteomes" id="UP000237105"/>
    </source>
</evidence>
<organism evidence="1 2">
    <name type="scientific">Parasponia andersonii</name>
    <name type="common">Sponia andersonii</name>
    <dbReference type="NCBI Taxonomy" id="3476"/>
    <lineage>
        <taxon>Eukaryota</taxon>
        <taxon>Viridiplantae</taxon>
        <taxon>Streptophyta</taxon>
        <taxon>Embryophyta</taxon>
        <taxon>Tracheophyta</taxon>
        <taxon>Spermatophyta</taxon>
        <taxon>Magnoliopsida</taxon>
        <taxon>eudicotyledons</taxon>
        <taxon>Gunneridae</taxon>
        <taxon>Pentapetalae</taxon>
        <taxon>rosids</taxon>
        <taxon>fabids</taxon>
        <taxon>Rosales</taxon>
        <taxon>Cannabaceae</taxon>
        <taxon>Parasponia</taxon>
    </lineage>
</organism>
<reference evidence="2" key="1">
    <citation type="submission" date="2016-06" db="EMBL/GenBank/DDBJ databases">
        <title>Parallel loss of symbiosis genes in relatives of nitrogen-fixing non-legume Parasponia.</title>
        <authorList>
            <person name="Van Velzen R."/>
            <person name="Holmer R."/>
            <person name="Bu F."/>
            <person name="Rutten L."/>
            <person name="Van Zeijl A."/>
            <person name="Liu W."/>
            <person name="Santuari L."/>
            <person name="Cao Q."/>
            <person name="Sharma T."/>
            <person name="Shen D."/>
            <person name="Roswanjaya Y."/>
            <person name="Wardhani T."/>
            <person name="Kalhor M.S."/>
            <person name="Jansen J."/>
            <person name="Van den Hoogen J."/>
            <person name="Gungor B."/>
            <person name="Hartog M."/>
            <person name="Hontelez J."/>
            <person name="Verver J."/>
            <person name="Yang W.-C."/>
            <person name="Schijlen E."/>
            <person name="Repin R."/>
            <person name="Schilthuizen M."/>
            <person name="Schranz E."/>
            <person name="Heidstra R."/>
            <person name="Miyata K."/>
            <person name="Fedorova E."/>
            <person name="Kohlen W."/>
            <person name="Bisseling T."/>
            <person name="Smit S."/>
            <person name="Geurts R."/>
        </authorList>
    </citation>
    <scope>NUCLEOTIDE SEQUENCE [LARGE SCALE GENOMIC DNA]</scope>
    <source>
        <strain evidence="2">cv. WU1-14</strain>
    </source>
</reference>
<protein>
    <submittedName>
        <fullName evidence="1">Uncharacterized protein</fullName>
    </submittedName>
</protein>
<dbReference type="Proteomes" id="UP000237105">
    <property type="component" value="Unassembled WGS sequence"/>
</dbReference>
<dbReference type="EMBL" id="JXTB01000137">
    <property type="protein sequence ID" value="PON59718.1"/>
    <property type="molecule type" value="Genomic_DNA"/>
</dbReference>
<dbReference type="AlphaFoldDB" id="A0A2P5CFB8"/>
<evidence type="ECO:0000313" key="1">
    <source>
        <dbReference type="EMBL" id="PON59718.1"/>
    </source>
</evidence>
<keyword evidence="2" id="KW-1185">Reference proteome</keyword>